<keyword evidence="2" id="KW-1185">Reference proteome</keyword>
<dbReference type="VEuPathDB" id="TriTrypDB:Lsey_0361_0090"/>
<organism evidence="1 2">
    <name type="scientific">Leptomonas seymouri</name>
    <dbReference type="NCBI Taxonomy" id="5684"/>
    <lineage>
        <taxon>Eukaryota</taxon>
        <taxon>Discoba</taxon>
        <taxon>Euglenozoa</taxon>
        <taxon>Kinetoplastea</taxon>
        <taxon>Metakinetoplastina</taxon>
        <taxon>Trypanosomatida</taxon>
        <taxon>Trypanosomatidae</taxon>
        <taxon>Leishmaniinae</taxon>
        <taxon>Leptomonas</taxon>
    </lineage>
</organism>
<dbReference type="EMBL" id="LJSK01000361">
    <property type="protein sequence ID" value="KPI83528.1"/>
    <property type="molecule type" value="Genomic_DNA"/>
</dbReference>
<accession>A0A0N1IHY5</accession>
<evidence type="ECO:0000313" key="1">
    <source>
        <dbReference type="EMBL" id="KPI83528.1"/>
    </source>
</evidence>
<dbReference type="OrthoDB" id="271119at2759"/>
<sequence>ANPFLLRVIFCGRKSAQGFGDVLEKIIRETKQESDSSNPFYTEVNDSQIGTLVIDYGEYFVLAADGPESYVFRYSEKLRALPLIEAPSVHVLYLEDDIPEMLFTGITVIDKVPPSTLTISSSDKNIDEVADLVFHDVTAIIELGMQENSQSARMKSVFKDNAKINYPKLFPRVEFLITYMKSDKFFTLDEFVINFCKPANLVREVEIAHPAEDPLTY</sequence>
<dbReference type="OMA" id="CDKANPF"/>
<feature type="non-terminal residue" evidence="1">
    <location>
        <position position="1"/>
    </location>
</feature>
<name>A0A0N1IHY5_LEPSE</name>
<dbReference type="AlphaFoldDB" id="A0A0N1IHY5"/>
<reference evidence="1 2" key="1">
    <citation type="journal article" date="2015" name="PLoS Pathog.">
        <title>Leptomonas seymouri: Adaptations to the Dixenous Life Cycle Analyzed by Genome Sequencing, Transcriptome Profiling and Co-infection with Leishmania donovani.</title>
        <authorList>
            <person name="Kraeva N."/>
            <person name="Butenko A."/>
            <person name="Hlavacova J."/>
            <person name="Kostygov A."/>
            <person name="Myskova J."/>
            <person name="Grybchuk D."/>
            <person name="Lestinova T."/>
            <person name="Votypka J."/>
            <person name="Volf P."/>
            <person name="Opperdoes F."/>
            <person name="Flegontov P."/>
            <person name="Lukes J."/>
            <person name="Yurchenko V."/>
        </authorList>
    </citation>
    <scope>NUCLEOTIDE SEQUENCE [LARGE SCALE GENOMIC DNA]</scope>
    <source>
        <strain evidence="1 2">ATCC 30220</strain>
    </source>
</reference>
<protein>
    <submittedName>
        <fullName evidence="1">Uncharacterized protein</fullName>
    </submittedName>
</protein>
<proteinExistence type="predicted"/>
<comment type="caution">
    <text evidence="1">The sequence shown here is derived from an EMBL/GenBank/DDBJ whole genome shotgun (WGS) entry which is preliminary data.</text>
</comment>
<dbReference type="Proteomes" id="UP000038009">
    <property type="component" value="Unassembled WGS sequence"/>
</dbReference>
<gene>
    <name evidence="1" type="ORF">ABL78_7444</name>
</gene>
<evidence type="ECO:0000313" key="2">
    <source>
        <dbReference type="Proteomes" id="UP000038009"/>
    </source>
</evidence>